<dbReference type="OrthoDB" id="272512at2759"/>
<feature type="domain" description="EF-hand" evidence="16">
    <location>
        <begin position="572"/>
        <end position="599"/>
    </location>
</feature>
<evidence type="ECO:0000313" key="17">
    <source>
        <dbReference type="EMBL" id="CUG33342.1"/>
    </source>
</evidence>
<keyword evidence="5" id="KW-0808">Transferase</keyword>
<dbReference type="Pfam" id="PF13833">
    <property type="entry name" value="EF-hand_8"/>
    <property type="match status" value="1"/>
</dbReference>
<evidence type="ECO:0000256" key="3">
    <source>
        <dbReference type="ARBA" id="ARBA00008655"/>
    </source>
</evidence>
<keyword evidence="4" id="KW-0444">Lipid biosynthesis</keyword>
<reference evidence="18" key="1">
    <citation type="submission" date="2015-09" db="EMBL/GenBank/DDBJ databases">
        <authorList>
            <consortium name="Pathogen Informatics"/>
        </authorList>
    </citation>
    <scope>NUCLEOTIDE SEQUENCE [LARGE SCALE GENOMIC DNA]</scope>
    <source>
        <strain evidence="18">Lake Konstanz</strain>
    </source>
</reference>
<feature type="region of interest" description="Disordered" evidence="14">
    <location>
        <begin position="193"/>
        <end position="225"/>
    </location>
</feature>
<comment type="pathway">
    <text evidence="2">Lipid metabolism; phospholipid metabolism.</text>
</comment>
<keyword evidence="12" id="KW-1208">Phospholipid metabolism</keyword>
<keyword evidence="11" id="KW-0594">Phospholipid biosynthesis</keyword>
<evidence type="ECO:0000313" key="18">
    <source>
        <dbReference type="Proteomes" id="UP000051952"/>
    </source>
</evidence>
<keyword evidence="6 15" id="KW-0812">Transmembrane</keyword>
<evidence type="ECO:0000256" key="12">
    <source>
        <dbReference type="ARBA" id="ARBA00023264"/>
    </source>
</evidence>
<comment type="subcellular location">
    <subcellularLocation>
        <location evidence="1">Membrane</location>
    </subcellularLocation>
</comment>
<dbReference type="Proteomes" id="UP000051952">
    <property type="component" value="Unassembled WGS sequence"/>
</dbReference>
<dbReference type="GO" id="GO:0016020">
    <property type="term" value="C:membrane"/>
    <property type="evidence" value="ECO:0007669"/>
    <property type="project" value="UniProtKB-SubCell"/>
</dbReference>
<sequence length="698" mass="76451">MLNDQSSSPLGTTSHRHADDPSPLHVVSTGGLDSSSAHVDETPMAIGGLPSTAATPSIPALAMYDGEGDDMSRQETVVVDDPNSKVNPFFYDSQASSGVLQVIKMILVGVTLFPIRIITFAIVLCIAWFLCKLMTIGVSDAELIEKPLRRPVLRFLFRKCARIGMWCLGFWWITRNGTENLEMEWAHAVQHYRRPRSPPSTTPAASQEGAQGESKEQQEEERAPYRAPILVANHSTLIDTMYLASYHDFMAVGKLELLDLPLFGAICKSLQYIAVKRESANSRKEVAREIFRRTNVSTLAEGTTSKDDAAAWQTLVIFPEATCTNSRSIIQFKLGAFVPAAPVQPMTLKYPYKHLLHGLLLRAMLQVYNSMTVEYLPIHFPTQDEKADIARYAQSVRESIAFALDVPMTDHTFDDVEFGRMLGLTGDENPIPGGVSTSLHAANSSGDVSNATLKGKLLIRDTIFNRWLEEGKSKKAKAKSLGNAVSDSNQAGDDETETIDFGTFLACTAANKIRLRMRTRRSASVLATSGTQQLNGSFLPSQTVGGTTMGSQKSFFLDEAQDEEVMYCVTLCFGSFDRDHDGAISREEFFRGMALVCPTLTGLATTTTGSSACPAGAAETSVAPQVWSRQQPPEASDNASIASPPPLPASSIDEMFDEVDTNHDGKLHLDEFVLFAKSNPMFLHHLLDTFESHNLLAF</sequence>
<evidence type="ECO:0000256" key="8">
    <source>
        <dbReference type="ARBA" id="ARBA00022989"/>
    </source>
</evidence>
<evidence type="ECO:0000259" key="16">
    <source>
        <dbReference type="PROSITE" id="PS50222"/>
    </source>
</evidence>
<dbReference type="PROSITE" id="PS50222">
    <property type="entry name" value="EF_HAND_2"/>
    <property type="match status" value="2"/>
</dbReference>
<dbReference type="SMART" id="SM00563">
    <property type="entry name" value="PlsC"/>
    <property type="match status" value="1"/>
</dbReference>
<evidence type="ECO:0000256" key="10">
    <source>
        <dbReference type="ARBA" id="ARBA00023136"/>
    </source>
</evidence>
<dbReference type="PROSITE" id="PS00018">
    <property type="entry name" value="EF_HAND_1"/>
    <property type="match status" value="1"/>
</dbReference>
<dbReference type="PANTHER" id="PTHR23063">
    <property type="entry name" value="PHOSPHOLIPID ACYLTRANSFERASE"/>
    <property type="match status" value="1"/>
</dbReference>
<dbReference type="VEuPathDB" id="TriTrypDB:BSAL_77830"/>
<dbReference type="GO" id="GO:0005509">
    <property type="term" value="F:calcium ion binding"/>
    <property type="evidence" value="ECO:0007669"/>
    <property type="project" value="InterPro"/>
</dbReference>
<dbReference type="InterPro" id="IPR011992">
    <property type="entry name" value="EF-hand-dom_pair"/>
</dbReference>
<evidence type="ECO:0000256" key="9">
    <source>
        <dbReference type="ARBA" id="ARBA00023098"/>
    </source>
</evidence>
<dbReference type="GO" id="GO:0005783">
    <property type="term" value="C:endoplasmic reticulum"/>
    <property type="evidence" value="ECO:0007669"/>
    <property type="project" value="TreeGrafter"/>
</dbReference>
<evidence type="ECO:0000256" key="5">
    <source>
        <dbReference type="ARBA" id="ARBA00022679"/>
    </source>
</evidence>
<dbReference type="SMART" id="SM00054">
    <property type="entry name" value="EFh"/>
    <property type="match status" value="2"/>
</dbReference>
<keyword evidence="13" id="KW-0012">Acyltransferase</keyword>
<evidence type="ECO:0000256" key="11">
    <source>
        <dbReference type="ARBA" id="ARBA00023209"/>
    </source>
</evidence>
<dbReference type="SUPFAM" id="SSF69593">
    <property type="entry name" value="Glycerol-3-phosphate (1)-acyltransferase"/>
    <property type="match status" value="1"/>
</dbReference>
<gene>
    <name evidence="17" type="ORF">BSAL_77830</name>
</gene>
<dbReference type="GO" id="GO:0042171">
    <property type="term" value="F:lysophosphatidic acid acyltransferase activity"/>
    <property type="evidence" value="ECO:0007669"/>
    <property type="project" value="TreeGrafter"/>
</dbReference>
<dbReference type="InterPro" id="IPR002123">
    <property type="entry name" value="Plipid/glycerol_acylTrfase"/>
</dbReference>
<protein>
    <recommendedName>
        <fullName evidence="16">EF-hand domain-containing protein</fullName>
    </recommendedName>
</protein>
<evidence type="ECO:0000256" key="1">
    <source>
        <dbReference type="ARBA" id="ARBA00004370"/>
    </source>
</evidence>
<name>A0A0S4J0L4_BODSA</name>
<keyword evidence="10 15" id="KW-0472">Membrane</keyword>
<dbReference type="InterPro" id="IPR018247">
    <property type="entry name" value="EF_Hand_1_Ca_BS"/>
</dbReference>
<evidence type="ECO:0000256" key="2">
    <source>
        <dbReference type="ARBA" id="ARBA00005074"/>
    </source>
</evidence>
<proteinExistence type="inferred from homology"/>
<dbReference type="Pfam" id="PF13202">
    <property type="entry name" value="EF-hand_5"/>
    <property type="match status" value="1"/>
</dbReference>
<dbReference type="AlphaFoldDB" id="A0A0S4J0L4"/>
<feature type="region of interest" description="Disordered" evidence="14">
    <location>
        <begin position="1"/>
        <end position="35"/>
    </location>
</feature>
<dbReference type="UniPathway" id="UPA00085"/>
<feature type="domain" description="EF-hand" evidence="16">
    <location>
        <begin position="647"/>
        <end position="682"/>
    </location>
</feature>
<feature type="transmembrane region" description="Helical" evidence="15">
    <location>
        <begin position="106"/>
        <end position="131"/>
    </location>
</feature>
<evidence type="ECO:0000256" key="15">
    <source>
        <dbReference type="SAM" id="Phobius"/>
    </source>
</evidence>
<feature type="region of interest" description="Disordered" evidence="14">
    <location>
        <begin position="623"/>
        <end position="647"/>
    </location>
</feature>
<keyword evidence="9" id="KW-0443">Lipid metabolism</keyword>
<keyword evidence="7" id="KW-0106">Calcium</keyword>
<evidence type="ECO:0000256" key="4">
    <source>
        <dbReference type="ARBA" id="ARBA00022516"/>
    </source>
</evidence>
<feature type="compositionally biased region" description="Basic and acidic residues" evidence="14">
    <location>
        <begin position="213"/>
        <end position="224"/>
    </location>
</feature>
<organism evidence="17 18">
    <name type="scientific">Bodo saltans</name>
    <name type="common">Flagellated protozoan</name>
    <dbReference type="NCBI Taxonomy" id="75058"/>
    <lineage>
        <taxon>Eukaryota</taxon>
        <taxon>Discoba</taxon>
        <taxon>Euglenozoa</taxon>
        <taxon>Kinetoplastea</taxon>
        <taxon>Metakinetoplastina</taxon>
        <taxon>Eubodonida</taxon>
        <taxon>Bodonidae</taxon>
        <taxon>Bodo</taxon>
    </lineage>
</organism>
<dbReference type="Gene3D" id="1.10.238.10">
    <property type="entry name" value="EF-hand"/>
    <property type="match status" value="1"/>
</dbReference>
<dbReference type="SUPFAM" id="SSF47473">
    <property type="entry name" value="EF-hand"/>
    <property type="match status" value="1"/>
</dbReference>
<keyword evidence="18" id="KW-1185">Reference proteome</keyword>
<dbReference type="GO" id="GO:0008374">
    <property type="term" value="F:O-acyltransferase activity"/>
    <property type="evidence" value="ECO:0007669"/>
    <property type="project" value="InterPro"/>
</dbReference>
<dbReference type="GO" id="GO:0008654">
    <property type="term" value="P:phospholipid biosynthetic process"/>
    <property type="evidence" value="ECO:0007669"/>
    <property type="project" value="UniProtKB-KW"/>
</dbReference>
<dbReference type="EMBL" id="CYKH01000755">
    <property type="protein sequence ID" value="CUG33342.1"/>
    <property type="molecule type" value="Genomic_DNA"/>
</dbReference>
<evidence type="ECO:0000256" key="6">
    <source>
        <dbReference type="ARBA" id="ARBA00022692"/>
    </source>
</evidence>
<evidence type="ECO:0000256" key="14">
    <source>
        <dbReference type="SAM" id="MobiDB-lite"/>
    </source>
</evidence>
<comment type="similarity">
    <text evidence="3">Belongs to the 1-acyl-sn-glycerol-3-phosphate acyltransferase family.</text>
</comment>
<dbReference type="InterPro" id="IPR002048">
    <property type="entry name" value="EF_hand_dom"/>
</dbReference>
<dbReference type="CDD" id="cd07991">
    <property type="entry name" value="LPLAT_LPCAT1-like"/>
    <property type="match status" value="1"/>
</dbReference>
<dbReference type="PANTHER" id="PTHR23063:SF52">
    <property type="entry name" value="LYSOPHOSPHATIDYLCHOLINE ACYLTRANSFERASE"/>
    <property type="match status" value="1"/>
</dbReference>
<feature type="compositionally biased region" description="Polar residues" evidence="14">
    <location>
        <begin position="1"/>
        <end position="13"/>
    </location>
</feature>
<dbReference type="CDD" id="cd00051">
    <property type="entry name" value="EFh"/>
    <property type="match status" value="1"/>
</dbReference>
<accession>A0A0S4J0L4</accession>
<evidence type="ECO:0000256" key="13">
    <source>
        <dbReference type="ARBA" id="ARBA00023315"/>
    </source>
</evidence>
<dbReference type="InterPro" id="IPR045252">
    <property type="entry name" value="LPCAT1-like"/>
</dbReference>
<keyword evidence="8 15" id="KW-1133">Transmembrane helix</keyword>
<dbReference type="Pfam" id="PF01553">
    <property type="entry name" value="Acyltransferase"/>
    <property type="match status" value="1"/>
</dbReference>
<evidence type="ECO:0000256" key="7">
    <source>
        <dbReference type="ARBA" id="ARBA00022837"/>
    </source>
</evidence>